<dbReference type="GO" id="GO:0005093">
    <property type="term" value="F:Rab GDP-dissociation inhibitor activity"/>
    <property type="evidence" value="ECO:0007669"/>
    <property type="project" value="InterPro"/>
</dbReference>
<evidence type="ECO:0000256" key="1">
    <source>
        <dbReference type="ARBA" id="ARBA00004173"/>
    </source>
</evidence>
<dbReference type="PANTHER" id="PTHR21183">
    <property type="entry name" value="RIBOSOMAL PROTEIN L47, MITOCHONDRIAL-RELATED"/>
    <property type="match status" value="1"/>
</dbReference>
<dbReference type="GO" id="GO:0007264">
    <property type="term" value="P:small GTPase-mediated signal transduction"/>
    <property type="evidence" value="ECO:0007669"/>
    <property type="project" value="InterPro"/>
</dbReference>
<keyword evidence="5" id="KW-0496">Mitochondrion</keyword>
<gene>
    <name evidence="8" type="ORF">BN1723_010824</name>
</gene>
<name>A0A0G4L1L6_VERLO</name>
<comment type="subcellular location">
    <subcellularLocation>
        <location evidence="1">Mitochondrion</location>
    </subcellularLocation>
</comment>
<dbReference type="Pfam" id="PF00996">
    <property type="entry name" value="GDI"/>
    <property type="match status" value="1"/>
</dbReference>
<dbReference type="SUPFAM" id="SSF54373">
    <property type="entry name" value="FAD-linked reductases, C-terminal domain"/>
    <property type="match status" value="1"/>
</dbReference>
<evidence type="ECO:0000256" key="7">
    <source>
        <dbReference type="RuleBase" id="RU363124"/>
    </source>
</evidence>
<dbReference type="InterPro" id="IPR000806">
    <property type="entry name" value="RabGDI"/>
</dbReference>
<dbReference type="EMBL" id="CVQI01006446">
    <property type="protein sequence ID" value="CRK15869.1"/>
    <property type="molecule type" value="Genomic_DNA"/>
</dbReference>
<dbReference type="PANTHER" id="PTHR21183:SF18">
    <property type="entry name" value="LARGE RIBOSOMAL SUBUNIT PROTEIN UL29M"/>
    <property type="match status" value="1"/>
</dbReference>
<evidence type="ECO:0000313" key="8">
    <source>
        <dbReference type="EMBL" id="CRK15869.1"/>
    </source>
</evidence>
<sequence>MANANKLRPSIGRLATRVTITPTLAVTAQFLSSTAAPFSTSTAQCKRKTRDNNRLRGVSALRRTGPREPLSVSWDELPKPVDFKPRIETDADHGLWGFFSAEGKLMNQPKEDEAHGRAWTVKELREKGWEDLHALWWSCCRERNRIATANAERIRARMGFGEHEANERDQVVQQTMQGIKHVLTERYYLWEDARELAKNDPEIDLSGNGEAQVGRKNDIYIATVSSAHNVCPKGYWIAIVSTIAETTANHHLELQPGLERLGKIEEQFMGAPIPIYEPTDDGSKDNVFVSKSYDASSHFETTTDDVKNIYRRAAGEALVVEGLREGINVADE</sequence>
<dbReference type="GO" id="GO:0005762">
    <property type="term" value="C:mitochondrial large ribosomal subunit"/>
    <property type="evidence" value="ECO:0007669"/>
    <property type="project" value="TreeGrafter"/>
</dbReference>
<evidence type="ECO:0000256" key="5">
    <source>
        <dbReference type="ARBA" id="ARBA00023128"/>
    </source>
</evidence>
<evidence type="ECO:0000256" key="6">
    <source>
        <dbReference type="ARBA" id="ARBA00023274"/>
    </source>
</evidence>
<dbReference type="InterPro" id="IPR036188">
    <property type="entry name" value="FAD/NAD-bd_sf"/>
</dbReference>
<dbReference type="GO" id="GO:0032543">
    <property type="term" value="P:mitochondrial translation"/>
    <property type="evidence" value="ECO:0007669"/>
    <property type="project" value="TreeGrafter"/>
</dbReference>
<comment type="similarity">
    <text evidence="2 7">Belongs to the Rab GDI family.</text>
</comment>
<keyword evidence="4" id="KW-0689">Ribosomal protein</keyword>
<evidence type="ECO:0000313" key="9">
    <source>
        <dbReference type="Proteomes" id="UP000045706"/>
    </source>
</evidence>
<dbReference type="Gene3D" id="6.10.330.20">
    <property type="match status" value="1"/>
</dbReference>
<dbReference type="GO" id="GO:0015031">
    <property type="term" value="P:protein transport"/>
    <property type="evidence" value="ECO:0007669"/>
    <property type="project" value="InterPro"/>
</dbReference>
<dbReference type="InterPro" id="IPR018203">
    <property type="entry name" value="GDP_dissociation_inhibitor"/>
</dbReference>
<reference evidence="9" key="1">
    <citation type="submission" date="2015-05" db="EMBL/GenBank/DDBJ databases">
        <authorList>
            <person name="Fogelqvist Johan"/>
        </authorList>
    </citation>
    <scope>NUCLEOTIDE SEQUENCE [LARGE SCALE GENOMIC DNA]</scope>
</reference>
<evidence type="ECO:0000256" key="3">
    <source>
        <dbReference type="ARBA" id="ARBA00009254"/>
    </source>
</evidence>
<dbReference type="Gene3D" id="3.50.50.60">
    <property type="entry name" value="FAD/NAD(P)-binding domain"/>
    <property type="match status" value="1"/>
</dbReference>
<comment type="similarity">
    <text evidence="3">Belongs to the universal ribosomal protein uL29 family.</text>
</comment>
<evidence type="ECO:0000256" key="4">
    <source>
        <dbReference type="ARBA" id="ARBA00022980"/>
    </source>
</evidence>
<dbReference type="AlphaFoldDB" id="A0A0G4L1L6"/>
<keyword evidence="6" id="KW-0687">Ribonucleoprotein</keyword>
<dbReference type="SUPFAM" id="SSF51905">
    <property type="entry name" value="FAD/NAD(P)-binding domain"/>
    <property type="match status" value="1"/>
</dbReference>
<evidence type="ECO:0000256" key="2">
    <source>
        <dbReference type="ARBA" id="ARBA00005593"/>
    </source>
</evidence>
<accession>A0A0G4L1L6</accession>
<dbReference type="Pfam" id="PF06984">
    <property type="entry name" value="MRP-L47"/>
    <property type="match status" value="1"/>
</dbReference>
<organism evidence="8 9">
    <name type="scientific">Verticillium longisporum</name>
    <name type="common">Verticillium dahliae var. longisporum</name>
    <dbReference type="NCBI Taxonomy" id="100787"/>
    <lineage>
        <taxon>Eukaryota</taxon>
        <taxon>Fungi</taxon>
        <taxon>Dikarya</taxon>
        <taxon>Ascomycota</taxon>
        <taxon>Pezizomycotina</taxon>
        <taxon>Sordariomycetes</taxon>
        <taxon>Hypocreomycetidae</taxon>
        <taxon>Glomerellales</taxon>
        <taxon>Plectosphaerellaceae</taxon>
        <taxon>Verticillium</taxon>
    </lineage>
</organism>
<dbReference type="GO" id="GO:0003735">
    <property type="term" value="F:structural constituent of ribosome"/>
    <property type="evidence" value="ECO:0007669"/>
    <property type="project" value="InterPro"/>
</dbReference>
<dbReference type="Proteomes" id="UP000045706">
    <property type="component" value="Unassembled WGS sequence"/>
</dbReference>
<dbReference type="InterPro" id="IPR038340">
    <property type="entry name" value="MRP-L47_sf"/>
</dbReference>
<protein>
    <recommendedName>
        <fullName evidence="7">Rab GDP dissociation inhibitor</fullName>
    </recommendedName>
</protein>
<dbReference type="PRINTS" id="PR00892">
    <property type="entry name" value="RABGDI"/>
</dbReference>
<dbReference type="InterPro" id="IPR010729">
    <property type="entry name" value="Ribosomal_uL29_mit"/>
</dbReference>
<proteinExistence type="inferred from homology"/>
<dbReference type="Gene3D" id="3.30.519.10">
    <property type="entry name" value="Guanine Nucleotide Dissociation Inhibitor, domain 2"/>
    <property type="match status" value="1"/>
</dbReference>